<reference evidence="1 2" key="1">
    <citation type="submission" date="2016-11" db="EMBL/GenBank/DDBJ databases">
        <authorList>
            <person name="Jaros S."/>
            <person name="Januszkiewicz K."/>
            <person name="Wedrychowicz H."/>
        </authorList>
    </citation>
    <scope>NUCLEOTIDE SEQUENCE [LARGE SCALE GENOMIC DNA]</scope>
    <source>
        <strain evidence="1 2">BPI-34</strain>
    </source>
</reference>
<name>A0A1M7NFM3_XYLRU</name>
<evidence type="ECO:0000313" key="2">
    <source>
        <dbReference type="Proteomes" id="UP000184280"/>
    </source>
</evidence>
<organism evidence="1 2">
    <name type="scientific">Xylanibacter ruminicola</name>
    <name type="common">Prevotella ruminicola</name>
    <dbReference type="NCBI Taxonomy" id="839"/>
    <lineage>
        <taxon>Bacteria</taxon>
        <taxon>Pseudomonadati</taxon>
        <taxon>Bacteroidota</taxon>
        <taxon>Bacteroidia</taxon>
        <taxon>Bacteroidales</taxon>
        <taxon>Prevotellaceae</taxon>
        <taxon>Xylanibacter</taxon>
    </lineage>
</organism>
<proteinExistence type="predicted"/>
<dbReference type="EMBL" id="FRCJ01000010">
    <property type="protein sequence ID" value="SHN02585.1"/>
    <property type="molecule type" value="Genomic_DNA"/>
</dbReference>
<dbReference type="Proteomes" id="UP000184280">
    <property type="component" value="Unassembled WGS sequence"/>
</dbReference>
<dbReference type="AlphaFoldDB" id="A0A1M7NFM3"/>
<sequence>MNLKTSYYKNSILSINRGLAFGIPSNAKPLFLLSIIKGIEEGIIIGNKFSYEEKLETIYKELCSFYEPNRKPAPFYKPFYHSTKEHYYNIKWKGGKIPDHTWHTPSPKFIKENIEYAFLDDGLWDLLQDKYIRNEFCELIISHYLKTANI</sequence>
<gene>
    <name evidence="1" type="ORF">SAMN04488494_0003</name>
</gene>
<evidence type="ECO:0000313" key="1">
    <source>
        <dbReference type="EMBL" id="SHN02585.1"/>
    </source>
</evidence>
<dbReference type="RefSeq" id="WP_081358251.1">
    <property type="nucleotide sequence ID" value="NZ_FOLF01000015.1"/>
</dbReference>
<protein>
    <submittedName>
        <fullName evidence="1">Uncharacterized protein</fullName>
    </submittedName>
</protein>
<accession>A0A1M7NFM3</accession>